<dbReference type="InterPro" id="IPR006186">
    <property type="entry name" value="Ser/Thr-sp_prot-phosphatase"/>
</dbReference>
<name>A0AA38ZTC0_VITRO</name>
<accession>A0AA38ZTC0</accession>
<dbReference type="GO" id="GO:0005634">
    <property type="term" value="C:nucleus"/>
    <property type="evidence" value="ECO:0007669"/>
    <property type="project" value="TreeGrafter"/>
</dbReference>
<dbReference type="AlphaFoldDB" id="A0AA38ZTC0"/>
<dbReference type="PRINTS" id="PR00114">
    <property type="entry name" value="STPHPHTASE"/>
</dbReference>
<dbReference type="InterPro" id="IPR029052">
    <property type="entry name" value="Metallo-depent_PP-like"/>
</dbReference>
<reference evidence="2 3" key="1">
    <citation type="journal article" date="2023" name="BMC Biotechnol.">
        <title>Vitis rotundifolia cv Carlos genome sequencing.</title>
        <authorList>
            <person name="Huff M."/>
            <person name="Hulse-Kemp A."/>
            <person name="Scheffler B."/>
            <person name="Youngblood R."/>
            <person name="Simpson S."/>
            <person name="Babiker E."/>
            <person name="Staton M."/>
        </authorList>
    </citation>
    <scope>NUCLEOTIDE SEQUENCE [LARGE SCALE GENOMIC DNA]</scope>
    <source>
        <tissue evidence="2">Leaf</tissue>
    </source>
</reference>
<evidence type="ECO:0000313" key="2">
    <source>
        <dbReference type="EMBL" id="KAJ9694019.1"/>
    </source>
</evidence>
<dbReference type="Proteomes" id="UP001168098">
    <property type="component" value="Unassembled WGS sequence"/>
</dbReference>
<proteinExistence type="predicted"/>
<dbReference type="GO" id="GO:0046872">
    <property type="term" value="F:metal ion binding"/>
    <property type="evidence" value="ECO:0007669"/>
    <property type="project" value="UniProtKB-KW"/>
</dbReference>
<evidence type="ECO:0000313" key="3">
    <source>
        <dbReference type="Proteomes" id="UP001168098"/>
    </source>
</evidence>
<sequence>MVQMESRVLDYIIDRLLEFQQGKLGKQVPLMEQYSDLLRLFDCGGYPPEVNYLFLGDYVDHGKQSLETICLLLFYGFYDECKCQFTYCFNCLPVVALINDKILCMHGGLSPELTHLDQIRKVSCPTDVPYSVLLCDLLWSDLGRDIKGWGMNDRGVSYTFDLDKVSEFLNKHDMDFICHAHQVVEDGYEFFANRQLVAIFSAHPCNHTSLTTHLHIP</sequence>
<dbReference type="EMBL" id="JARBHA010000008">
    <property type="protein sequence ID" value="KAJ9694019.1"/>
    <property type="molecule type" value="Genomic_DNA"/>
</dbReference>
<dbReference type="Pfam" id="PF00149">
    <property type="entry name" value="Metallophos"/>
    <property type="match status" value="1"/>
</dbReference>
<protein>
    <recommendedName>
        <fullName evidence="1">Serine/threonine specific protein phosphatases domain-containing protein</fullName>
    </recommendedName>
</protein>
<dbReference type="PANTHER" id="PTHR11668:SF499">
    <property type="entry name" value="SERINE_THREONINE-PROTEIN PHOSPHATASE"/>
    <property type="match status" value="1"/>
</dbReference>
<dbReference type="GO" id="GO:0005737">
    <property type="term" value="C:cytoplasm"/>
    <property type="evidence" value="ECO:0007669"/>
    <property type="project" value="TreeGrafter"/>
</dbReference>
<gene>
    <name evidence="2" type="ORF">PVL29_009814</name>
</gene>
<dbReference type="PANTHER" id="PTHR11668">
    <property type="entry name" value="SERINE/THREONINE PROTEIN PHOSPHATASE"/>
    <property type="match status" value="1"/>
</dbReference>
<organism evidence="2 3">
    <name type="scientific">Vitis rotundifolia</name>
    <name type="common">Muscadine grape</name>
    <dbReference type="NCBI Taxonomy" id="103349"/>
    <lineage>
        <taxon>Eukaryota</taxon>
        <taxon>Viridiplantae</taxon>
        <taxon>Streptophyta</taxon>
        <taxon>Embryophyta</taxon>
        <taxon>Tracheophyta</taxon>
        <taxon>Spermatophyta</taxon>
        <taxon>Magnoliopsida</taxon>
        <taxon>eudicotyledons</taxon>
        <taxon>Gunneridae</taxon>
        <taxon>Pentapetalae</taxon>
        <taxon>rosids</taxon>
        <taxon>Vitales</taxon>
        <taxon>Vitaceae</taxon>
        <taxon>Viteae</taxon>
        <taxon>Vitis</taxon>
    </lineage>
</organism>
<feature type="domain" description="Serine/threonine specific protein phosphatases" evidence="1">
    <location>
        <begin position="8"/>
        <end position="217"/>
    </location>
</feature>
<evidence type="ECO:0000259" key="1">
    <source>
        <dbReference type="SMART" id="SM00156"/>
    </source>
</evidence>
<dbReference type="SUPFAM" id="SSF56300">
    <property type="entry name" value="Metallo-dependent phosphatases"/>
    <property type="match status" value="1"/>
</dbReference>
<keyword evidence="3" id="KW-1185">Reference proteome</keyword>
<dbReference type="InterPro" id="IPR004843">
    <property type="entry name" value="Calcineurin-like_PHP"/>
</dbReference>
<dbReference type="Gene3D" id="3.60.21.10">
    <property type="match status" value="2"/>
</dbReference>
<dbReference type="SMART" id="SM00156">
    <property type="entry name" value="PP2Ac"/>
    <property type="match status" value="1"/>
</dbReference>
<dbReference type="GO" id="GO:0004722">
    <property type="term" value="F:protein serine/threonine phosphatase activity"/>
    <property type="evidence" value="ECO:0007669"/>
    <property type="project" value="UniProtKB-EC"/>
</dbReference>
<dbReference type="InterPro" id="IPR050341">
    <property type="entry name" value="PP1_catalytic_subunit"/>
</dbReference>
<comment type="caution">
    <text evidence="2">The sequence shown here is derived from an EMBL/GenBank/DDBJ whole genome shotgun (WGS) entry which is preliminary data.</text>
</comment>